<evidence type="ECO:0000256" key="14">
    <source>
        <dbReference type="PIRSR" id="PIRSR611782-1"/>
    </source>
</evidence>
<gene>
    <name evidence="19" type="ORF">K8W16_02685</name>
</gene>
<dbReference type="Gene3D" id="2.30.42.10">
    <property type="match status" value="2"/>
</dbReference>
<dbReference type="InterPro" id="IPR011782">
    <property type="entry name" value="Pept_S1C_Do"/>
</dbReference>
<evidence type="ECO:0000256" key="13">
    <source>
        <dbReference type="ARBA" id="ARBA00032850"/>
    </source>
</evidence>
<evidence type="ECO:0000256" key="7">
    <source>
        <dbReference type="ARBA" id="ARBA00022729"/>
    </source>
</evidence>
<dbReference type="AlphaFoldDB" id="A0A921AVJ8"/>
<evidence type="ECO:0000256" key="12">
    <source>
        <dbReference type="ARBA" id="ARBA00023016"/>
    </source>
</evidence>
<comment type="catalytic activity">
    <reaction evidence="1">
        <text>Acts on substrates that are at least partially unfolded. The cleavage site P1 residue is normally between a pair of hydrophobic residues, such as Val-|-Val.</text>
        <dbReference type="EC" id="3.4.21.107"/>
    </reaction>
</comment>
<dbReference type="Gene3D" id="2.40.10.120">
    <property type="match status" value="1"/>
</dbReference>
<feature type="domain" description="PDZ" evidence="18">
    <location>
        <begin position="361"/>
        <end position="455"/>
    </location>
</feature>
<feature type="binding site" evidence="15">
    <location>
        <position position="140"/>
    </location>
    <ligand>
        <name>substrate</name>
    </ligand>
</feature>
<reference evidence="19" key="1">
    <citation type="journal article" date="2021" name="PeerJ">
        <title>Extensive microbial diversity within the chicken gut microbiome revealed by metagenomics and culture.</title>
        <authorList>
            <person name="Gilroy R."/>
            <person name="Ravi A."/>
            <person name="Getino M."/>
            <person name="Pursley I."/>
            <person name="Horton D.L."/>
            <person name="Alikhan N.F."/>
            <person name="Baker D."/>
            <person name="Gharbi K."/>
            <person name="Hall N."/>
            <person name="Watson M."/>
            <person name="Adriaenssens E.M."/>
            <person name="Foster-Nyarko E."/>
            <person name="Jarju S."/>
            <person name="Secka A."/>
            <person name="Antonio M."/>
            <person name="Oren A."/>
            <person name="Chaudhuri R.R."/>
            <person name="La Ragione R."/>
            <person name="Hildebrand F."/>
            <person name="Pallen M.J."/>
        </authorList>
    </citation>
    <scope>NUCLEOTIDE SEQUENCE</scope>
    <source>
        <strain evidence="19">ChiGjej2B2-19336</strain>
    </source>
</reference>
<dbReference type="EMBL" id="DYZA01000049">
    <property type="protein sequence ID" value="HJD96538.1"/>
    <property type="molecule type" value="Genomic_DNA"/>
</dbReference>
<dbReference type="PANTHER" id="PTHR22939">
    <property type="entry name" value="SERINE PROTEASE FAMILY S1C HTRA-RELATED"/>
    <property type="match status" value="1"/>
</dbReference>
<protein>
    <recommendedName>
        <fullName evidence="5">Probable periplasmic serine endoprotease DegP-like</fullName>
        <ecNumber evidence="4">3.4.21.107</ecNumber>
    </recommendedName>
    <alternativeName>
        <fullName evidence="13">Protease Do</fullName>
    </alternativeName>
</protein>
<feature type="active site" description="Charge relay system" evidence="14">
    <location>
        <position position="108"/>
    </location>
</feature>
<keyword evidence="10" id="KW-0378">Hydrolase</keyword>
<feature type="active site" description="Charge relay system" evidence="14">
    <location>
        <position position="140"/>
    </location>
</feature>
<evidence type="ECO:0000256" key="9">
    <source>
        <dbReference type="ARBA" id="ARBA00022764"/>
    </source>
</evidence>
<keyword evidence="8" id="KW-0677">Repeat</keyword>
<evidence type="ECO:0000256" key="5">
    <source>
        <dbReference type="ARBA" id="ARBA00013958"/>
    </source>
</evidence>
<dbReference type="SUPFAM" id="SSF50494">
    <property type="entry name" value="Trypsin-like serine proteases"/>
    <property type="match status" value="1"/>
</dbReference>
<evidence type="ECO:0000259" key="18">
    <source>
        <dbReference type="PROSITE" id="PS50106"/>
    </source>
</evidence>
<dbReference type="Proteomes" id="UP000698963">
    <property type="component" value="Unassembled WGS sequence"/>
</dbReference>
<evidence type="ECO:0000256" key="10">
    <source>
        <dbReference type="ARBA" id="ARBA00022801"/>
    </source>
</evidence>
<evidence type="ECO:0000256" key="11">
    <source>
        <dbReference type="ARBA" id="ARBA00022825"/>
    </source>
</evidence>
<dbReference type="PROSITE" id="PS50106">
    <property type="entry name" value="PDZ"/>
    <property type="match status" value="2"/>
</dbReference>
<evidence type="ECO:0000256" key="1">
    <source>
        <dbReference type="ARBA" id="ARBA00001772"/>
    </source>
</evidence>
<evidence type="ECO:0000256" key="6">
    <source>
        <dbReference type="ARBA" id="ARBA00022670"/>
    </source>
</evidence>
<dbReference type="PANTHER" id="PTHR22939:SF130">
    <property type="entry name" value="PERIPLASMIC SERINE ENDOPROTEASE DEGP-LIKE-RELATED"/>
    <property type="match status" value="1"/>
</dbReference>
<dbReference type="PRINTS" id="PR00834">
    <property type="entry name" value="PROTEASES2C"/>
</dbReference>
<feature type="active site" description="Charge relay system" evidence="14">
    <location>
        <position position="214"/>
    </location>
</feature>
<dbReference type="Pfam" id="PF13180">
    <property type="entry name" value="PDZ_2"/>
    <property type="match status" value="2"/>
</dbReference>
<dbReference type="InterPro" id="IPR009003">
    <property type="entry name" value="Peptidase_S1_PA"/>
</dbReference>
<dbReference type="Pfam" id="PF13365">
    <property type="entry name" value="Trypsin_2"/>
    <property type="match status" value="1"/>
</dbReference>
<dbReference type="GO" id="GO:0006508">
    <property type="term" value="P:proteolysis"/>
    <property type="evidence" value="ECO:0007669"/>
    <property type="project" value="UniProtKB-KW"/>
</dbReference>
<feature type="binding site" evidence="15">
    <location>
        <begin position="212"/>
        <end position="214"/>
    </location>
    <ligand>
        <name>substrate</name>
    </ligand>
</feature>
<keyword evidence="7 17" id="KW-0732">Signal</keyword>
<evidence type="ECO:0000256" key="17">
    <source>
        <dbReference type="SAM" id="SignalP"/>
    </source>
</evidence>
<feature type="chain" id="PRO_5039115862" description="Probable periplasmic serine endoprotease DegP-like" evidence="17">
    <location>
        <begin position="25"/>
        <end position="470"/>
    </location>
</feature>
<dbReference type="InterPro" id="IPR001478">
    <property type="entry name" value="PDZ"/>
</dbReference>
<dbReference type="InterPro" id="IPR036034">
    <property type="entry name" value="PDZ_sf"/>
</dbReference>
<evidence type="ECO:0000313" key="20">
    <source>
        <dbReference type="Proteomes" id="UP000698963"/>
    </source>
</evidence>
<accession>A0A921AVJ8</accession>
<keyword evidence="11" id="KW-0720">Serine protease</keyword>
<dbReference type="GO" id="GO:0004252">
    <property type="term" value="F:serine-type endopeptidase activity"/>
    <property type="evidence" value="ECO:0007669"/>
    <property type="project" value="InterPro"/>
</dbReference>
<dbReference type="InterPro" id="IPR001940">
    <property type="entry name" value="Peptidase_S1C"/>
</dbReference>
<feature type="domain" description="PDZ" evidence="18">
    <location>
        <begin position="260"/>
        <end position="323"/>
    </location>
</feature>
<keyword evidence="12" id="KW-0346">Stress response</keyword>
<evidence type="ECO:0000256" key="8">
    <source>
        <dbReference type="ARBA" id="ARBA00022737"/>
    </source>
</evidence>
<evidence type="ECO:0000256" key="3">
    <source>
        <dbReference type="ARBA" id="ARBA00010541"/>
    </source>
</evidence>
<dbReference type="RefSeq" id="WP_304120919.1">
    <property type="nucleotide sequence ID" value="NZ_DYZA01000049.1"/>
</dbReference>
<dbReference type="SUPFAM" id="SSF50156">
    <property type="entry name" value="PDZ domain-like"/>
    <property type="match status" value="2"/>
</dbReference>
<feature type="binding site" evidence="15">
    <location>
        <position position="108"/>
    </location>
    <ligand>
        <name>substrate</name>
    </ligand>
</feature>
<comment type="subcellular location">
    <subcellularLocation>
        <location evidence="2">Periplasm</location>
    </subcellularLocation>
</comment>
<sequence length="470" mass="49047">MNGILKKTALAVTGFVFLATSASAAPTLPDFVPLAKSAGPAVVNISTEREVESPVMDMFNFPGMEHFFEQFGGPFGRQPGQPMPKRKSSALGSGFIISSDGYIVTNNHVVEGADKVTVKFNGDKSAGLPAKVVGTDEETDLALLKVESKEKLPVLKFGDSDALEVGDWVLAIGNPFGLSNTVTAGILSAKGRDIHSGPFDNFLQTDASINPGNSGGPLINMAGEVIGINTAISANGQGIGFAIPSNLASRVIDDLRAGKKVSRGWLGVTVQDVEENMARALGLKDTRGALIGSVMPGEPAFNAGLLAGDVIIRVGDHDIDSASALTRSVAGLKPDTKVDVVVLRNGKEKKMTVKLGERASHSTVSKDAGQSEGTELGVSVQPLSPEDARALQLSGDVKGLLVVNVKNGSPAAEGGLRSGDVILSANLQPVTKVDELASIVRKEGKERGAVMLQVNRRGDTFFLTVTLDKK</sequence>
<feature type="region of interest" description="Disordered" evidence="16">
    <location>
        <begin position="355"/>
        <end position="376"/>
    </location>
</feature>
<proteinExistence type="inferred from homology"/>
<dbReference type="CDD" id="cd10839">
    <property type="entry name" value="cpPDZ1_DegP-like"/>
    <property type="match status" value="1"/>
</dbReference>
<evidence type="ECO:0000313" key="19">
    <source>
        <dbReference type="EMBL" id="HJD96538.1"/>
    </source>
</evidence>
<evidence type="ECO:0000256" key="4">
    <source>
        <dbReference type="ARBA" id="ARBA00013035"/>
    </source>
</evidence>
<name>A0A921AVJ8_9BACT</name>
<organism evidence="19 20">
    <name type="scientific">Mailhella massiliensis</name>
    <dbReference type="NCBI Taxonomy" id="1903261"/>
    <lineage>
        <taxon>Bacteria</taxon>
        <taxon>Pseudomonadati</taxon>
        <taxon>Thermodesulfobacteriota</taxon>
        <taxon>Desulfovibrionia</taxon>
        <taxon>Desulfovibrionales</taxon>
        <taxon>Desulfovibrionaceae</taxon>
        <taxon>Mailhella</taxon>
    </lineage>
</organism>
<dbReference type="EC" id="3.4.21.107" evidence="4"/>
<evidence type="ECO:0000256" key="15">
    <source>
        <dbReference type="PIRSR" id="PIRSR611782-2"/>
    </source>
</evidence>
<keyword evidence="6" id="KW-0645">Protease</keyword>
<dbReference type="SMART" id="SM00228">
    <property type="entry name" value="PDZ"/>
    <property type="match status" value="2"/>
</dbReference>
<feature type="binding site" evidence="15">
    <location>
        <position position="48"/>
    </location>
    <ligand>
        <name>substrate</name>
    </ligand>
</feature>
<reference evidence="19" key="2">
    <citation type="submission" date="2021-09" db="EMBL/GenBank/DDBJ databases">
        <authorList>
            <person name="Gilroy R."/>
        </authorList>
    </citation>
    <scope>NUCLEOTIDE SEQUENCE</scope>
    <source>
        <strain evidence="19">ChiGjej2B2-19336</strain>
    </source>
</reference>
<comment type="caution">
    <text evidence="19">The sequence shown here is derived from an EMBL/GenBank/DDBJ whole genome shotgun (WGS) entry which is preliminary data.</text>
</comment>
<comment type="similarity">
    <text evidence="3">Belongs to the peptidase S1C family.</text>
</comment>
<feature type="binding site" evidence="15">
    <location>
        <begin position="230"/>
        <end position="234"/>
    </location>
    <ligand>
        <name>substrate</name>
    </ligand>
</feature>
<feature type="signal peptide" evidence="17">
    <location>
        <begin position="1"/>
        <end position="24"/>
    </location>
</feature>
<dbReference type="NCBIfam" id="TIGR02037">
    <property type="entry name" value="degP_htrA_DO"/>
    <property type="match status" value="1"/>
</dbReference>
<evidence type="ECO:0000256" key="16">
    <source>
        <dbReference type="SAM" id="MobiDB-lite"/>
    </source>
</evidence>
<evidence type="ECO:0000256" key="2">
    <source>
        <dbReference type="ARBA" id="ARBA00004418"/>
    </source>
</evidence>
<keyword evidence="9" id="KW-0574">Periplasm</keyword>